<organism evidence="9 10">
    <name type="scientific">Fopius arisanus</name>
    <dbReference type="NCBI Taxonomy" id="64838"/>
    <lineage>
        <taxon>Eukaryota</taxon>
        <taxon>Metazoa</taxon>
        <taxon>Ecdysozoa</taxon>
        <taxon>Arthropoda</taxon>
        <taxon>Hexapoda</taxon>
        <taxon>Insecta</taxon>
        <taxon>Pterygota</taxon>
        <taxon>Neoptera</taxon>
        <taxon>Endopterygota</taxon>
        <taxon>Hymenoptera</taxon>
        <taxon>Apocrita</taxon>
        <taxon>Ichneumonoidea</taxon>
        <taxon>Braconidae</taxon>
        <taxon>Opiinae</taxon>
        <taxon>Fopius</taxon>
    </lineage>
</organism>
<name>A0A9R1U3C9_9HYME</name>
<evidence type="ECO:0000256" key="6">
    <source>
        <dbReference type="ARBA" id="ARBA00023242"/>
    </source>
</evidence>
<feature type="compositionally biased region" description="Acidic residues" evidence="8">
    <location>
        <begin position="185"/>
        <end position="200"/>
    </location>
</feature>
<evidence type="ECO:0000256" key="2">
    <source>
        <dbReference type="ARBA" id="ARBA00006164"/>
    </source>
</evidence>
<evidence type="ECO:0000256" key="3">
    <source>
        <dbReference type="ARBA" id="ARBA00022664"/>
    </source>
</evidence>
<feature type="compositionally biased region" description="Basic and acidic residues" evidence="8">
    <location>
        <begin position="261"/>
        <end position="298"/>
    </location>
</feature>
<keyword evidence="9" id="KW-1185">Reference proteome</keyword>
<dbReference type="GO" id="GO:0000398">
    <property type="term" value="P:mRNA splicing, via spliceosome"/>
    <property type="evidence" value="ECO:0007669"/>
    <property type="project" value="UniProtKB-UniRule"/>
</dbReference>
<keyword evidence="5 7" id="KW-0508">mRNA splicing</keyword>
<dbReference type="AlphaFoldDB" id="A0A9R1U3C9"/>
<evidence type="ECO:0000256" key="4">
    <source>
        <dbReference type="ARBA" id="ARBA00022728"/>
    </source>
</evidence>
<dbReference type="Proteomes" id="UP000694866">
    <property type="component" value="Unplaced"/>
</dbReference>
<keyword evidence="4 7" id="KW-0747">Spliceosome</keyword>
<evidence type="ECO:0000256" key="7">
    <source>
        <dbReference type="RuleBase" id="RU367025"/>
    </source>
</evidence>
<dbReference type="CTD" id="35934"/>
<feature type="compositionally biased region" description="Basic and acidic residues" evidence="8">
    <location>
        <begin position="201"/>
        <end position="222"/>
    </location>
</feature>
<comment type="subcellular location">
    <subcellularLocation>
        <location evidence="1 7">Nucleus</location>
    </subcellularLocation>
</comment>
<dbReference type="OrthoDB" id="190958at2759"/>
<evidence type="ECO:0000313" key="9">
    <source>
        <dbReference type="Proteomes" id="UP000694866"/>
    </source>
</evidence>
<dbReference type="InterPro" id="IPR005037">
    <property type="entry name" value="PRP38"/>
</dbReference>
<dbReference type="PANTHER" id="PTHR23142">
    <property type="entry name" value="PRE-MRNA-SPLICING FACTOR 38A-RELATED"/>
    <property type="match status" value="1"/>
</dbReference>
<dbReference type="RefSeq" id="XP_011306023.1">
    <property type="nucleotide sequence ID" value="XM_011307721.1"/>
</dbReference>
<dbReference type="GeneID" id="105268285"/>
<reference evidence="10" key="1">
    <citation type="submission" date="2025-08" db="UniProtKB">
        <authorList>
            <consortium name="RefSeq"/>
        </authorList>
    </citation>
    <scope>IDENTIFICATION</scope>
    <source>
        <strain evidence="10">USDA-PBARC FA_bdor</strain>
        <tissue evidence="10">Whole organism</tissue>
    </source>
</reference>
<evidence type="ECO:0000256" key="5">
    <source>
        <dbReference type="ARBA" id="ARBA00023187"/>
    </source>
</evidence>
<comment type="similarity">
    <text evidence="2 7">Belongs to the PRP38 family.</text>
</comment>
<dbReference type="GO" id="GO:0005681">
    <property type="term" value="C:spliceosomal complex"/>
    <property type="evidence" value="ECO:0007669"/>
    <property type="project" value="UniProtKB-KW"/>
</dbReference>
<keyword evidence="6 7" id="KW-0539">Nucleus</keyword>
<gene>
    <name evidence="10" type="primary">Prp38</name>
</gene>
<protein>
    <recommendedName>
        <fullName evidence="7">Pre-mRNA-splicing factor 38</fullName>
    </recommendedName>
</protein>
<feature type="region of interest" description="Disordered" evidence="8">
    <location>
        <begin position="185"/>
        <end position="298"/>
    </location>
</feature>
<keyword evidence="3 7" id="KW-0507">mRNA processing</keyword>
<evidence type="ECO:0000256" key="1">
    <source>
        <dbReference type="ARBA" id="ARBA00004123"/>
    </source>
</evidence>
<dbReference type="KEGG" id="fas:105268285"/>
<feature type="compositionally biased region" description="Basic and acidic residues" evidence="8">
    <location>
        <begin position="232"/>
        <end position="248"/>
    </location>
</feature>
<dbReference type="Pfam" id="PF03371">
    <property type="entry name" value="PRP38"/>
    <property type="match status" value="1"/>
</dbReference>
<evidence type="ECO:0000256" key="8">
    <source>
        <dbReference type="SAM" id="MobiDB-lite"/>
    </source>
</evidence>
<comment type="function">
    <text evidence="7">Required for pre-mRNA splicing.</text>
</comment>
<proteinExistence type="inferred from homology"/>
<sequence>MANRTVKDAKSIRGTNPQYLVEKIIRSRIYDSKYWKEECFALTAELLVDKAMELRYIGGVFGGNVKPTPFICLTLKMLQIQPEKDIIVEFIKNEEFKYVRALGALYMRLTGTSLDCYKYLEPLFNDNRKLRQQNKQGQFQLIHMDEFIDSLLREERSCDVILPRIQKRHVLEENNELEAKISALEDDMDDGIETSEDDEIPPSKDETRKRQDDYERDRERHRDRDKRHSRSDKKSEREKRSRSRERDRRERKRSKSPRVYSHKDKEREKDRHRRDDRERDRERERDRDRRRERDRNRH</sequence>
<evidence type="ECO:0000313" key="10">
    <source>
        <dbReference type="RefSeq" id="XP_011306023.1"/>
    </source>
</evidence>
<accession>A0A9R1U3C9</accession>